<name>A0A1Q2MFQ8_9BACT</name>
<dbReference type="EMBL" id="CP019646">
    <property type="protein sequence ID" value="AQQ71531.1"/>
    <property type="molecule type" value="Genomic_DNA"/>
</dbReference>
<protein>
    <submittedName>
        <fullName evidence="5">Putative metallophosphoesterase</fullName>
        <ecNumber evidence="5">3.1.-.-</ecNumber>
    </submittedName>
</protein>
<dbReference type="GO" id="GO:0008758">
    <property type="term" value="F:UDP-2,3-diacylglucosamine hydrolase activity"/>
    <property type="evidence" value="ECO:0007669"/>
    <property type="project" value="TreeGrafter"/>
</dbReference>
<evidence type="ECO:0000256" key="1">
    <source>
        <dbReference type="ARBA" id="ARBA00022723"/>
    </source>
</evidence>
<dbReference type="Pfam" id="PF00149">
    <property type="entry name" value="Metallophos"/>
    <property type="match status" value="1"/>
</dbReference>
<evidence type="ECO:0000313" key="5">
    <source>
        <dbReference type="EMBL" id="AQQ71531.1"/>
    </source>
</evidence>
<dbReference type="PANTHER" id="PTHR31302:SF31">
    <property type="entry name" value="PHOSPHODIESTERASE YAEI"/>
    <property type="match status" value="1"/>
</dbReference>
<dbReference type="GO" id="GO:0016020">
    <property type="term" value="C:membrane"/>
    <property type="evidence" value="ECO:0007669"/>
    <property type="project" value="GOC"/>
</dbReference>
<accession>A0A1Q2MFQ8</accession>
<evidence type="ECO:0000256" key="2">
    <source>
        <dbReference type="ARBA" id="ARBA00022801"/>
    </source>
</evidence>
<gene>
    <name evidence="5" type="ORF">SMSP2_01905</name>
</gene>
<organism evidence="5 6">
    <name type="scientific">Limihaloglobus sulfuriphilus</name>
    <dbReference type="NCBI Taxonomy" id="1851148"/>
    <lineage>
        <taxon>Bacteria</taxon>
        <taxon>Pseudomonadati</taxon>
        <taxon>Planctomycetota</taxon>
        <taxon>Phycisphaerae</taxon>
        <taxon>Sedimentisphaerales</taxon>
        <taxon>Sedimentisphaeraceae</taxon>
        <taxon>Limihaloglobus</taxon>
    </lineage>
</organism>
<evidence type="ECO:0000259" key="4">
    <source>
        <dbReference type="Pfam" id="PF00149"/>
    </source>
</evidence>
<dbReference type="Proteomes" id="UP000188181">
    <property type="component" value="Chromosome"/>
</dbReference>
<evidence type="ECO:0000313" key="6">
    <source>
        <dbReference type="Proteomes" id="UP000188181"/>
    </source>
</evidence>
<dbReference type="STRING" id="1851148.SMSP2_01905"/>
<dbReference type="Gene3D" id="3.60.21.10">
    <property type="match status" value="1"/>
</dbReference>
<dbReference type="InterPro" id="IPR029052">
    <property type="entry name" value="Metallo-depent_PP-like"/>
</dbReference>
<dbReference type="InterPro" id="IPR051158">
    <property type="entry name" value="Metallophosphoesterase_sf"/>
</dbReference>
<dbReference type="KEGG" id="pbas:SMSP2_01905"/>
<feature type="domain" description="Calcineurin-like phosphoesterase" evidence="4">
    <location>
        <begin position="58"/>
        <end position="204"/>
    </location>
</feature>
<dbReference type="GO" id="GO:0046872">
    <property type="term" value="F:metal ion binding"/>
    <property type="evidence" value="ECO:0007669"/>
    <property type="project" value="UniProtKB-KW"/>
</dbReference>
<dbReference type="AlphaFoldDB" id="A0A1Q2MFQ8"/>
<proteinExistence type="predicted"/>
<evidence type="ECO:0000256" key="3">
    <source>
        <dbReference type="SAM" id="Phobius"/>
    </source>
</evidence>
<dbReference type="EC" id="3.1.-.-" evidence="5"/>
<keyword evidence="3" id="KW-0812">Transmembrane</keyword>
<keyword evidence="3" id="KW-0472">Membrane</keyword>
<dbReference type="GO" id="GO:0009245">
    <property type="term" value="P:lipid A biosynthetic process"/>
    <property type="evidence" value="ECO:0007669"/>
    <property type="project" value="TreeGrafter"/>
</dbReference>
<dbReference type="SUPFAM" id="SSF56300">
    <property type="entry name" value="Metallo-dependent phosphatases"/>
    <property type="match status" value="1"/>
</dbReference>
<sequence>MKENDKIKRTPFKKALLAVRITVALAVLVLIVLSLYGFFFEPHWVRLKDITVATNPGIKIIHITDIHYKGDRGYLESVVETINSIQADYVCFTGDLVEEQEYLEEVTEILGEVKLPLIAIMGNHDHWTGMKVGSFKKYFEAHGQYFLEEETLLLGDVAFHGVEEDSPEPSLVKDKLNILLCHYPAYADSLKNRFDLILAGHTHGGQLRIPFSGAISLPWGTAGYDMGLFETPGGPMYVNPGIGTFWINFRFLCRPEITVIEI</sequence>
<dbReference type="PANTHER" id="PTHR31302">
    <property type="entry name" value="TRANSMEMBRANE PROTEIN WITH METALLOPHOSPHOESTERASE DOMAIN-RELATED"/>
    <property type="match status" value="1"/>
</dbReference>
<reference evidence="6" key="1">
    <citation type="submission" date="2017-02" db="EMBL/GenBank/DDBJ databases">
        <title>Comparative genomics and description of representatives of a novel lineage of planctomycetes thriving in anoxic sediments.</title>
        <authorList>
            <person name="Spring S."/>
            <person name="Bunk B."/>
            <person name="Sproer C."/>
        </authorList>
    </citation>
    <scope>NUCLEOTIDE SEQUENCE [LARGE SCALE GENOMIC DNA]</scope>
    <source>
        <strain evidence="6">SM-Chi-D1</strain>
    </source>
</reference>
<keyword evidence="1" id="KW-0479">Metal-binding</keyword>
<keyword evidence="6" id="KW-1185">Reference proteome</keyword>
<feature type="transmembrane region" description="Helical" evidence="3">
    <location>
        <begin position="21"/>
        <end position="40"/>
    </location>
</feature>
<keyword evidence="2 5" id="KW-0378">Hydrolase</keyword>
<dbReference type="RefSeq" id="WP_186804663.1">
    <property type="nucleotide sequence ID" value="NZ_CP019646.1"/>
</dbReference>
<dbReference type="InterPro" id="IPR004843">
    <property type="entry name" value="Calcineurin-like_PHP"/>
</dbReference>
<keyword evidence="3" id="KW-1133">Transmembrane helix</keyword>